<evidence type="ECO:0000313" key="3">
    <source>
        <dbReference type="Proteomes" id="UP000324091"/>
    </source>
</evidence>
<organism evidence="2 3">
    <name type="scientific">Takifugu flavidus</name>
    <name type="common">sansaifugu</name>
    <dbReference type="NCBI Taxonomy" id="433684"/>
    <lineage>
        <taxon>Eukaryota</taxon>
        <taxon>Metazoa</taxon>
        <taxon>Chordata</taxon>
        <taxon>Craniata</taxon>
        <taxon>Vertebrata</taxon>
        <taxon>Euteleostomi</taxon>
        <taxon>Actinopterygii</taxon>
        <taxon>Neopterygii</taxon>
        <taxon>Teleostei</taxon>
        <taxon>Neoteleostei</taxon>
        <taxon>Acanthomorphata</taxon>
        <taxon>Eupercaria</taxon>
        <taxon>Tetraodontiformes</taxon>
        <taxon>Tetradontoidea</taxon>
        <taxon>Tetraodontidae</taxon>
        <taxon>Takifugu</taxon>
    </lineage>
</organism>
<accession>A0A5C6P265</accession>
<sequence length="139" mass="15381">MFHRTQTAPSLCHLTGRPEFRGEQNHSGDSISEDTDEMMGFRPRASILMYQLQLTTSQVGLQDISEHQGAAGSLSASSLPPSQTWVLGSTDVLSQAGQRDTWPNHRNTSSCRLPDVHHREKPGQRSYCSAILCSALWNT</sequence>
<gene>
    <name evidence="2" type="ORF">D4764_15G0012580</name>
</gene>
<comment type="caution">
    <text evidence="2">The sequence shown here is derived from an EMBL/GenBank/DDBJ whole genome shotgun (WGS) entry which is preliminary data.</text>
</comment>
<reference evidence="2 3" key="1">
    <citation type="submission" date="2019-04" db="EMBL/GenBank/DDBJ databases">
        <title>Chromosome genome assembly for Takifugu flavidus.</title>
        <authorList>
            <person name="Xiao S."/>
        </authorList>
    </citation>
    <scope>NUCLEOTIDE SEQUENCE [LARGE SCALE GENOMIC DNA]</scope>
    <source>
        <strain evidence="2">HTHZ2018</strain>
        <tissue evidence="2">Muscle</tissue>
    </source>
</reference>
<feature type="region of interest" description="Disordered" evidence="1">
    <location>
        <begin position="1"/>
        <end position="35"/>
    </location>
</feature>
<name>A0A5C6P265_9TELE</name>
<proteinExistence type="predicted"/>
<protein>
    <submittedName>
        <fullName evidence="2">Uncharacterized protein</fullName>
    </submittedName>
</protein>
<feature type="non-terminal residue" evidence="2">
    <location>
        <position position="139"/>
    </location>
</feature>
<evidence type="ECO:0000313" key="2">
    <source>
        <dbReference type="EMBL" id="TWW73862.1"/>
    </source>
</evidence>
<dbReference type="EMBL" id="RHFK02000007">
    <property type="protein sequence ID" value="TWW73862.1"/>
    <property type="molecule type" value="Genomic_DNA"/>
</dbReference>
<keyword evidence="3" id="KW-1185">Reference proteome</keyword>
<feature type="compositionally biased region" description="Basic and acidic residues" evidence="1">
    <location>
        <begin position="16"/>
        <end position="26"/>
    </location>
</feature>
<evidence type="ECO:0000256" key="1">
    <source>
        <dbReference type="SAM" id="MobiDB-lite"/>
    </source>
</evidence>
<dbReference type="Proteomes" id="UP000324091">
    <property type="component" value="Chromosome 15"/>
</dbReference>
<dbReference type="AlphaFoldDB" id="A0A5C6P265"/>